<evidence type="ECO:0000256" key="3">
    <source>
        <dbReference type="ARBA" id="ARBA00022833"/>
    </source>
</evidence>
<accession>A0A7I8VYF6</accession>
<dbReference type="PROSITE" id="PS50119">
    <property type="entry name" value="ZF_BBOX"/>
    <property type="match status" value="1"/>
</dbReference>
<evidence type="ECO:0000313" key="7">
    <source>
        <dbReference type="EMBL" id="CAD5121385.1"/>
    </source>
</evidence>
<evidence type="ECO:0000256" key="4">
    <source>
        <dbReference type="PROSITE-ProRule" id="PRU00024"/>
    </source>
</evidence>
<protein>
    <submittedName>
        <fullName evidence="7">DgyrCDS9907</fullName>
    </submittedName>
</protein>
<dbReference type="Pfam" id="PF01363">
    <property type="entry name" value="FYVE"/>
    <property type="match status" value="2"/>
</dbReference>
<dbReference type="SUPFAM" id="SSF52540">
    <property type="entry name" value="P-loop containing nucleoside triphosphate hydrolases"/>
    <property type="match status" value="1"/>
</dbReference>
<dbReference type="GO" id="GO:0008270">
    <property type="term" value="F:zinc ion binding"/>
    <property type="evidence" value="ECO:0007669"/>
    <property type="project" value="UniProtKB-KW"/>
</dbReference>
<dbReference type="OrthoDB" id="68108at2759"/>
<dbReference type="GO" id="GO:0032266">
    <property type="term" value="F:phosphatidylinositol-3-phosphate binding"/>
    <property type="evidence" value="ECO:0007669"/>
    <property type="project" value="TreeGrafter"/>
</dbReference>
<evidence type="ECO:0000259" key="5">
    <source>
        <dbReference type="PROSITE" id="PS50119"/>
    </source>
</evidence>
<dbReference type="GO" id="GO:0005547">
    <property type="term" value="F:phosphatidylinositol-3,4,5-trisphosphate binding"/>
    <property type="evidence" value="ECO:0007669"/>
    <property type="project" value="TreeGrafter"/>
</dbReference>
<keyword evidence="1" id="KW-0479">Metal-binding</keyword>
<dbReference type="GO" id="GO:0043325">
    <property type="term" value="F:phosphatidylinositol-3,4-bisphosphate binding"/>
    <property type="evidence" value="ECO:0007669"/>
    <property type="project" value="TreeGrafter"/>
</dbReference>
<dbReference type="GO" id="GO:0005811">
    <property type="term" value="C:lipid droplet"/>
    <property type="evidence" value="ECO:0007669"/>
    <property type="project" value="TreeGrafter"/>
</dbReference>
<dbReference type="InterPro" id="IPR027417">
    <property type="entry name" value="P-loop_NTPase"/>
</dbReference>
<dbReference type="SMART" id="SM00064">
    <property type="entry name" value="FYVE"/>
    <property type="match status" value="2"/>
</dbReference>
<dbReference type="EMBL" id="CAJFCJ010000014">
    <property type="protein sequence ID" value="CAD5121385.1"/>
    <property type="molecule type" value="Genomic_DNA"/>
</dbReference>
<dbReference type="PROSITE" id="PS50178">
    <property type="entry name" value="ZF_FYVE"/>
    <property type="match status" value="2"/>
</dbReference>
<dbReference type="PANTHER" id="PTHR46624">
    <property type="entry name" value="AGAP002036-PA"/>
    <property type="match status" value="1"/>
</dbReference>
<dbReference type="InterPro" id="IPR042427">
    <property type="entry name" value="ZFYV1"/>
</dbReference>
<evidence type="ECO:0000256" key="2">
    <source>
        <dbReference type="ARBA" id="ARBA00022771"/>
    </source>
</evidence>
<dbReference type="InterPro" id="IPR017455">
    <property type="entry name" value="Znf_FYVE-rel"/>
</dbReference>
<dbReference type="Gene3D" id="3.30.40.10">
    <property type="entry name" value="Zinc/RING finger domain, C3HC4 (zinc finger)"/>
    <property type="match status" value="2"/>
</dbReference>
<gene>
    <name evidence="7" type="ORF">DGYR_LOCUS9346</name>
</gene>
<dbReference type="InterPro" id="IPR011011">
    <property type="entry name" value="Znf_FYVE_PHD"/>
</dbReference>
<dbReference type="InterPro" id="IPR013083">
    <property type="entry name" value="Znf_RING/FYVE/PHD"/>
</dbReference>
<dbReference type="GO" id="GO:0005545">
    <property type="term" value="F:1-phosphatidylinositol binding"/>
    <property type="evidence" value="ECO:0007669"/>
    <property type="project" value="TreeGrafter"/>
</dbReference>
<dbReference type="InterPro" id="IPR000306">
    <property type="entry name" value="Znf_FYVE"/>
</dbReference>
<dbReference type="Proteomes" id="UP000549394">
    <property type="component" value="Unassembled WGS sequence"/>
</dbReference>
<keyword evidence="8" id="KW-1185">Reference proteome</keyword>
<evidence type="ECO:0000256" key="1">
    <source>
        <dbReference type="ARBA" id="ARBA00022723"/>
    </source>
</evidence>
<dbReference type="AlphaFoldDB" id="A0A7I8VYF6"/>
<dbReference type="CDD" id="cd15734">
    <property type="entry name" value="FYVE_ZFYV1"/>
    <property type="match status" value="2"/>
</dbReference>
<feature type="domain" description="FYVE-type" evidence="6">
    <location>
        <begin position="812"/>
        <end position="872"/>
    </location>
</feature>
<dbReference type="PANTHER" id="PTHR46624:SF4">
    <property type="entry name" value="FYVE-TYPE DOMAIN-CONTAINING PROTEIN"/>
    <property type="match status" value="1"/>
</dbReference>
<evidence type="ECO:0000259" key="6">
    <source>
        <dbReference type="PROSITE" id="PS50178"/>
    </source>
</evidence>
<keyword evidence="3" id="KW-0862">Zinc</keyword>
<keyword evidence="2 4" id="KW-0863">Zinc-finger</keyword>
<dbReference type="Gene3D" id="3.40.50.300">
    <property type="entry name" value="P-loop containing nucleotide triphosphate hydrolases"/>
    <property type="match status" value="1"/>
</dbReference>
<comment type="caution">
    <text evidence="7">The sequence shown here is derived from an EMBL/GenBank/DDBJ whole genome shotgun (WGS) entry which is preliminary data.</text>
</comment>
<feature type="domain" description="FYVE-type" evidence="6">
    <location>
        <begin position="678"/>
        <end position="739"/>
    </location>
</feature>
<dbReference type="InterPro" id="IPR000315">
    <property type="entry name" value="Znf_B-box"/>
</dbReference>
<feature type="domain" description="B box-type" evidence="5">
    <location>
        <begin position="44"/>
        <end position="95"/>
    </location>
</feature>
<proteinExistence type="predicted"/>
<dbReference type="GO" id="GO:0140042">
    <property type="term" value="P:lipid droplet formation"/>
    <property type="evidence" value="ECO:0007669"/>
    <property type="project" value="TreeGrafter"/>
</dbReference>
<sequence>MSAPLIHTIYQYKKFCVPEWRFYKYSYGIMSTRQKSNIQRKTRSSIKFCGEKLDCRIENATADYFCSNCNTFQCKQCTKFLHKDETKAFHDRNPAPLPQQHELCQNGCDDRNYADVTCEICKKNFCFACFKQLHSTNSTKKHKTKTFTPTDLLLSPEEQRIKPRCDDEKNILDDPYFSLSSPEPFEQAIMELPDIANTMKANMNLVSYDTSSTPKRTFSVDDDTVDFQDSIKSFMLIDNNEKLLVKNTEEFCKHLGCEEENQFKVVSIFGNTGDGKSYTLNHTFCGGREVFQTSSNPDSCTIGVWAAYDPLNGALLIDTEGLLGISENSNQRTRLLLKVLAISDVIIYRTRAERLHTDLFKFLADASSAYEKHFSEELKALQRRCSLEDMEISNLGPAVIIFHETRDTDVIGKSSMACNTSSSIIKKRFAKLDLRVDAFRAIDYVGTRTITPPTEFQFLRHAVITRLKDDSVRSKRRPAVILQALKTLNEKFSGKIEKLLPSSFPDEYFTCTATCLSCNFRCTQTVNHSNIPHSCNKRCIFQSQFDNKMFYCKHCYDCGDNRLVVPKTSGSQDSSWVGLAKFAWSGYVLECNKCGVIYRSRQFWYGNEDPDKSAVRTVIQHVWPDGNRILGSSHNAAQKLLDGLSYVSEGIANLSAKPAKAVSNLVNDQIAPAYWIPNSKIKSCSNCGVIFGGRESIHHCRACGKGFCDDCSSYRRAVPERGWGQEPVRVCKDCSSPDSKKLGTFNQDEKQSFGATDHPYVFSVASTVDPRDVRARKLGEAISSTLGVVASAMEYPKDVVKDSARPSYWTPDADCKGCIICNNIFNLKNPIHHCRSCGEGVCENCSKDRLPVPERGWDSPVRVCTRCACTIANSDCDGL</sequence>
<reference evidence="7 8" key="1">
    <citation type="submission" date="2020-08" db="EMBL/GenBank/DDBJ databases">
        <authorList>
            <person name="Hejnol A."/>
        </authorList>
    </citation>
    <scope>NUCLEOTIDE SEQUENCE [LARGE SCALE GENOMIC DNA]</scope>
</reference>
<evidence type="ECO:0000313" key="8">
    <source>
        <dbReference type="Proteomes" id="UP000549394"/>
    </source>
</evidence>
<organism evidence="7 8">
    <name type="scientific">Dimorphilus gyrociliatus</name>
    <dbReference type="NCBI Taxonomy" id="2664684"/>
    <lineage>
        <taxon>Eukaryota</taxon>
        <taxon>Metazoa</taxon>
        <taxon>Spiralia</taxon>
        <taxon>Lophotrochozoa</taxon>
        <taxon>Annelida</taxon>
        <taxon>Polychaeta</taxon>
        <taxon>Polychaeta incertae sedis</taxon>
        <taxon>Dinophilidae</taxon>
        <taxon>Dimorphilus</taxon>
    </lineage>
</organism>
<name>A0A7I8VYF6_9ANNE</name>
<dbReference type="SUPFAM" id="SSF57903">
    <property type="entry name" value="FYVE/PHD zinc finger"/>
    <property type="match status" value="2"/>
</dbReference>